<evidence type="ECO:0000256" key="9">
    <source>
        <dbReference type="ARBA" id="ARBA00023212"/>
    </source>
</evidence>
<evidence type="ECO:0000256" key="10">
    <source>
        <dbReference type="ARBA" id="ARBA00023242"/>
    </source>
</evidence>
<dbReference type="EMBL" id="NNAY01004881">
    <property type="protein sequence ID" value="OXU17303.1"/>
    <property type="molecule type" value="Genomic_DNA"/>
</dbReference>
<sequence length="165" mass="19504">MNQEIVDSLDSLNTECYDIKDKKNPEHHTFDEVIGHIEDLLMEEEFQSIQQHFLDKYWSMFEPIEENKLEYMDVFNDYNKAIESYIDRSLKKVISNFSMEDFINELNERRSELEGEVFEVLLTFTDFLAFKELILDYRAVSTLEISVQEGKVIDLSSGMTIKSCK</sequence>
<dbReference type="Gene3D" id="1.20.1520.10">
    <property type="entry name" value="ADP-ribosylation factor-like 2-binding protein, domain"/>
    <property type="match status" value="1"/>
</dbReference>
<evidence type="ECO:0000256" key="12">
    <source>
        <dbReference type="RuleBase" id="RU367099"/>
    </source>
</evidence>
<proteinExistence type="inferred from homology"/>
<accession>A0A232EG29</accession>
<keyword evidence="10 12" id="KW-0539">Nucleus</keyword>
<evidence type="ECO:0000256" key="8">
    <source>
        <dbReference type="ARBA" id="ARBA00023128"/>
    </source>
</evidence>
<evidence type="ECO:0000256" key="4">
    <source>
        <dbReference type="ARBA" id="ARBA00009880"/>
    </source>
</evidence>
<keyword evidence="6 12" id="KW-0963">Cytoplasm</keyword>
<keyword evidence="11 12" id="KW-0966">Cell projection</keyword>
<dbReference type="OrthoDB" id="302784at2759"/>
<evidence type="ECO:0000313" key="14">
    <source>
        <dbReference type="EMBL" id="OXU17303.1"/>
    </source>
</evidence>
<dbReference type="GO" id="GO:0005758">
    <property type="term" value="C:mitochondrial intermembrane space"/>
    <property type="evidence" value="ECO:0007669"/>
    <property type="project" value="UniProtKB-SubCell"/>
</dbReference>
<evidence type="ECO:0000256" key="6">
    <source>
        <dbReference type="ARBA" id="ARBA00022490"/>
    </source>
</evidence>
<evidence type="ECO:0000256" key="2">
    <source>
        <dbReference type="ARBA" id="ARBA00004123"/>
    </source>
</evidence>
<keyword evidence="8 12" id="KW-0496">Mitochondrion</keyword>
<dbReference type="GO" id="GO:0005929">
    <property type="term" value="C:cilium"/>
    <property type="evidence" value="ECO:0007669"/>
    <property type="project" value="UniProtKB-UniRule"/>
</dbReference>
<protein>
    <recommendedName>
        <fullName evidence="5 12">ADP-ribosylation factor-like protein 2-binding protein</fullName>
        <shortName evidence="12">ARF-like 2-binding protein</shortName>
    </recommendedName>
</protein>
<comment type="subcellular location">
    <subcellularLocation>
        <location evidence="1 12">Cytoplasm</location>
        <location evidence="1 12">Cytoskeleton</location>
        <location evidence="1 12">Cilium basal body</location>
    </subcellularLocation>
    <subcellularLocation>
        <location evidence="3 12">Cytoplasm</location>
        <location evidence="3 12">Cytoskeleton</location>
        <location evidence="3 12">Microtubule organizing center</location>
        <location evidence="3 12">Centrosome</location>
    </subcellularLocation>
    <subcellularLocation>
        <location evidence="12">Cytoplasm</location>
    </subcellularLocation>
    <subcellularLocation>
        <location evidence="2 12">Nucleus</location>
    </subcellularLocation>
    <subcellularLocation>
        <location evidence="12">Mitochondrion intermembrane space</location>
    </subcellularLocation>
</comment>
<keyword evidence="15" id="KW-1185">Reference proteome</keyword>
<feature type="domain" description="BART" evidence="13">
    <location>
        <begin position="30"/>
        <end position="139"/>
    </location>
</feature>
<evidence type="ECO:0000256" key="3">
    <source>
        <dbReference type="ARBA" id="ARBA00004300"/>
    </source>
</evidence>
<comment type="caution">
    <text evidence="14">The sequence shown here is derived from an EMBL/GenBank/DDBJ whole genome shotgun (WGS) entry which is preliminary data.</text>
</comment>
<keyword evidence="9 12" id="KW-0206">Cytoskeleton</keyword>
<evidence type="ECO:0000256" key="1">
    <source>
        <dbReference type="ARBA" id="ARBA00004120"/>
    </source>
</evidence>
<reference evidence="14 15" key="1">
    <citation type="journal article" date="2017" name="Curr. Biol.">
        <title>The Evolution of Venom by Co-option of Single-Copy Genes.</title>
        <authorList>
            <person name="Martinson E.O."/>
            <person name="Mrinalini"/>
            <person name="Kelkar Y.D."/>
            <person name="Chang C.H."/>
            <person name="Werren J.H."/>
        </authorList>
    </citation>
    <scope>NUCLEOTIDE SEQUENCE [LARGE SCALE GENOMIC DNA]</scope>
    <source>
        <strain evidence="14 15">Alberta</strain>
        <tissue evidence="14">Whole body</tissue>
    </source>
</reference>
<keyword evidence="7 12" id="KW-0969">Cilium</keyword>
<dbReference type="AlphaFoldDB" id="A0A232EG29"/>
<dbReference type="Proteomes" id="UP000215335">
    <property type="component" value="Unassembled WGS sequence"/>
</dbReference>
<dbReference type="Pfam" id="PF11527">
    <property type="entry name" value="ARL2_Bind_BART"/>
    <property type="match status" value="1"/>
</dbReference>
<dbReference type="InterPro" id="IPR038849">
    <property type="entry name" value="ARL2BP"/>
</dbReference>
<evidence type="ECO:0000313" key="15">
    <source>
        <dbReference type="Proteomes" id="UP000215335"/>
    </source>
</evidence>
<evidence type="ECO:0000256" key="5">
    <source>
        <dbReference type="ARBA" id="ARBA00014849"/>
    </source>
</evidence>
<comment type="similarity">
    <text evidence="4 12">Belongs to the ARL2BP family.</text>
</comment>
<organism evidence="14 15">
    <name type="scientific">Trichomalopsis sarcophagae</name>
    <dbReference type="NCBI Taxonomy" id="543379"/>
    <lineage>
        <taxon>Eukaryota</taxon>
        <taxon>Metazoa</taxon>
        <taxon>Ecdysozoa</taxon>
        <taxon>Arthropoda</taxon>
        <taxon>Hexapoda</taxon>
        <taxon>Insecta</taxon>
        <taxon>Pterygota</taxon>
        <taxon>Neoptera</taxon>
        <taxon>Endopterygota</taxon>
        <taxon>Hymenoptera</taxon>
        <taxon>Apocrita</taxon>
        <taxon>Proctotrupomorpha</taxon>
        <taxon>Chalcidoidea</taxon>
        <taxon>Pteromalidae</taxon>
        <taxon>Pteromalinae</taxon>
        <taxon>Trichomalopsis</taxon>
    </lineage>
</organism>
<gene>
    <name evidence="14" type="ORF">TSAR_012084</name>
</gene>
<dbReference type="InterPro" id="IPR042541">
    <property type="entry name" value="BART_sf"/>
</dbReference>
<dbReference type="GO" id="GO:0051457">
    <property type="term" value="P:maintenance of protein location in nucleus"/>
    <property type="evidence" value="ECO:0007669"/>
    <property type="project" value="TreeGrafter"/>
</dbReference>
<dbReference type="PANTHER" id="PTHR15487">
    <property type="entry name" value="ADP-RIBOSYLATION FACTOR-LIKE PROTEIN 2-BINDING PROTEIN"/>
    <property type="match status" value="1"/>
</dbReference>
<dbReference type="InterPro" id="IPR023379">
    <property type="entry name" value="BART_dom"/>
</dbReference>
<name>A0A232EG29_9HYME</name>
<evidence type="ECO:0000259" key="13">
    <source>
        <dbReference type="Pfam" id="PF11527"/>
    </source>
</evidence>
<evidence type="ECO:0000256" key="11">
    <source>
        <dbReference type="ARBA" id="ARBA00023273"/>
    </source>
</evidence>
<dbReference type="STRING" id="543379.A0A232EG29"/>
<evidence type="ECO:0000256" key="7">
    <source>
        <dbReference type="ARBA" id="ARBA00023069"/>
    </source>
</evidence>
<dbReference type="GO" id="GO:0005634">
    <property type="term" value="C:nucleus"/>
    <property type="evidence" value="ECO:0007669"/>
    <property type="project" value="UniProtKB-SubCell"/>
</dbReference>
<comment type="function">
    <text evidence="12">Plays a role as an effector of the ADP-ribosylation factor-like protein 2, ARL2.</text>
</comment>
<dbReference type="PANTHER" id="PTHR15487:SF4">
    <property type="entry name" value="ADP-RIBOSYLATION FACTOR-LIKE PROTEIN 2-BINDING PROTEIN"/>
    <property type="match status" value="1"/>
</dbReference>
<dbReference type="GO" id="GO:0005813">
    <property type="term" value="C:centrosome"/>
    <property type="evidence" value="ECO:0007669"/>
    <property type="project" value="UniProtKB-SubCell"/>
</dbReference>